<sequence>MWKNFRKSRKGAKPQSVKLIPQITIVTLSEVEGLWQQNNPAKNTKFLLSMFVISTKEKFSQVARKRLDSHCGVTSTVFSNI</sequence>
<organism evidence="1 2">
    <name type="scientific">Flavobacterium cupreum</name>
    <dbReference type="NCBI Taxonomy" id="2133766"/>
    <lineage>
        <taxon>Bacteria</taxon>
        <taxon>Pseudomonadati</taxon>
        <taxon>Bacteroidota</taxon>
        <taxon>Flavobacteriia</taxon>
        <taxon>Flavobacteriales</taxon>
        <taxon>Flavobacteriaceae</taxon>
        <taxon>Flavobacterium</taxon>
    </lineage>
</organism>
<keyword evidence="2" id="KW-1185">Reference proteome</keyword>
<protein>
    <submittedName>
        <fullName evidence="1">Uncharacterized protein</fullName>
    </submittedName>
</protein>
<accession>A0A434ADC5</accession>
<gene>
    <name evidence="1" type="ORF">D0817_01815</name>
</gene>
<evidence type="ECO:0000313" key="1">
    <source>
        <dbReference type="EMBL" id="RUT72371.1"/>
    </source>
</evidence>
<name>A0A434ADC5_9FLAO</name>
<proteinExistence type="predicted"/>
<dbReference type="Proteomes" id="UP000288102">
    <property type="component" value="Unassembled WGS sequence"/>
</dbReference>
<reference evidence="2" key="1">
    <citation type="journal article" date="2019" name="Syst. Appl. Microbiol.">
        <title>Flavobacterium circumlabens sp. nov. and Flavobacterium cupreum sp. nov., two psychrotrophic species isolated from Antarctic environmental samples.</title>
        <authorList>
            <person name="Kralova S."/>
            <person name="Busse H.-J."/>
            <person name="Svec P."/>
            <person name="Maslanova I."/>
            <person name="Stankova E."/>
            <person name="Bartak M."/>
            <person name="Sedlacek I."/>
        </authorList>
    </citation>
    <scope>NUCLEOTIDE SEQUENCE [LARGE SCALE GENOMIC DNA]</scope>
    <source>
        <strain evidence="2">CCM 8825</strain>
    </source>
</reference>
<dbReference type="EMBL" id="QWDM01000001">
    <property type="protein sequence ID" value="RUT72371.1"/>
    <property type="molecule type" value="Genomic_DNA"/>
</dbReference>
<evidence type="ECO:0000313" key="2">
    <source>
        <dbReference type="Proteomes" id="UP000288102"/>
    </source>
</evidence>
<comment type="caution">
    <text evidence="1">The sequence shown here is derived from an EMBL/GenBank/DDBJ whole genome shotgun (WGS) entry which is preliminary data.</text>
</comment>
<dbReference type="AlphaFoldDB" id="A0A434ADC5"/>